<name>A0ABS5FSY1_9BRAD</name>
<evidence type="ECO:0000313" key="2">
    <source>
        <dbReference type="EMBL" id="MBR0799856.1"/>
    </source>
</evidence>
<gene>
    <name evidence="2" type="ORF">JQ615_31265</name>
</gene>
<dbReference type="Proteomes" id="UP001315278">
    <property type="component" value="Unassembled WGS sequence"/>
</dbReference>
<dbReference type="InterPro" id="IPR025707">
    <property type="entry name" value="DNA_bp_PD1"/>
</dbReference>
<dbReference type="RefSeq" id="WP_212494490.1">
    <property type="nucleotide sequence ID" value="NZ_JAFCJH010000044.1"/>
</dbReference>
<dbReference type="Gene3D" id="3.30.1330.80">
    <property type="entry name" value="Hypothetical protein, similar to alpha- acetolactate decarboxylase, domain 2"/>
    <property type="match status" value="1"/>
</dbReference>
<evidence type="ECO:0000313" key="3">
    <source>
        <dbReference type="Proteomes" id="UP001315278"/>
    </source>
</evidence>
<dbReference type="PIRSF" id="PIRSF016702">
    <property type="entry name" value="DNA_bp_PD1"/>
    <property type="match status" value="1"/>
</dbReference>
<proteinExistence type="predicted"/>
<dbReference type="GO" id="GO:0003677">
    <property type="term" value="F:DNA binding"/>
    <property type="evidence" value="ECO:0007669"/>
    <property type="project" value="UniProtKB-KW"/>
</dbReference>
<protein>
    <submittedName>
        <fullName evidence="2">DNA-binding protein</fullName>
    </submittedName>
</protein>
<dbReference type="SUPFAM" id="SSF117856">
    <property type="entry name" value="AF0104/ALDC/Ptd012-like"/>
    <property type="match status" value="1"/>
</dbReference>
<dbReference type="PANTHER" id="PTHR34988:SF1">
    <property type="entry name" value="DNA-BINDING PROTEIN"/>
    <property type="match status" value="1"/>
</dbReference>
<sequence length="144" mass="15476">MKSKTINDAAERIFVLILDPGEEAFKTITEFANQEKITGASVSAIGAFSQAKVGWLDFAAKKYKPIEVGQQCEVLSLLGDVAQGDDGKASLHLHAVLGLQDGTLRGGHLLSGLVQPTLEVTITETVVHLRRKKRPDLSIALISI</sequence>
<accession>A0ABS5FSY1</accession>
<organism evidence="2 3">
    <name type="scientific">Bradyrhizobium jicamae</name>
    <dbReference type="NCBI Taxonomy" id="280332"/>
    <lineage>
        <taxon>Bacteria</taxon>
        <taxon>Pseudomonadati</taxon>
        <taxon>Pseudomonadota</taxon>
        <taxon>Alphaproteobacteria</taxon>
        <taxon>Hyphomicrobiales</taxon>
        <taxon>Nitrobacteraceae</taxon>
        <taxon>Bradyrhizobium</taxon>
    </lineage>
</organism>
<dbReference type="CDD" id="cd11378">
    <property type="entry name" value="DUF296"/>
    <property type="match status" value="1"/>
</dbReference>
<dbReference type="Pfam" id="PF03479">
    <property type="entry name" value="PCC"/>
    <property type="match status" value="1"/>
</dbReference>
<evidence type="ECO:0000259" key="1">
    <source>
        <dbReference type="PROSITE" id="PS51742"/>
    </source>
</evidence>
<dbReference type="EMBL" id="JAFCJH010000044">
    <property type="protein sequence ID" value="MBR0799856.1"/>
    <property type="molecule type" value="Genomic_DNA"/>
</dbReference>
<dbReference type="InterPro" id="IPR005175">
    <property type="entry name" value="PPC_dom"/>
</dbReference>
<keyword evidence="3" id="KW-1185">Reference proteome</keyword>
<comment type="caution">
    <text evidence="2">The sequence shown here is derived from an EMBL/GenBank/DDBJ whole genome shotgun (WGS) entry which is preliminary data.</text>
</comment>
<dbReference type="PANTHER" id="PTHR34988">
    <property type="entry name" value="PROTEIN, PUTATIVE-RELATED"/>
    <property type="match status" value="1"/>
</dbReference>
<feature type="domain" description="PPC" evidence="1">
    <location>
        <begin position="8"/>
        <end position="144"/>
    </location>
</feature>
<keyword evidence="2" id="KW-0238">DNA-binding</keyword>
<reference evidence="3" key="1">
    <citation type="journal article" date="2021" name="ISME J.">
        <title>Evolutionary origin and ecological implication of a unique nif island in free-living Bradyrhizobium lineages.</title>
        <authorList>
            <person name="Tao J."/>
        </authorList>
    </citation>
    <scope>NUCLEOTIDE SEQUENCE [LARGE SCALE GENOMIC DNA]</scope>
    <source>
        <strain evidence="3">SZCCT0434</strain>
    </source>
</reference>
<dbReference type="PROSITE" id="PS51742">
    <property type="entry name" value="PPC"/>
    <property type="match status" value="1"/>
</dbReference>